<evidence type="ECO:0000256" key="19">
    <source>
        <dbReference type="ARBA" id="ARBA00049295"/>
    </source>
</evidence>
<evidence type="ECO:0000256" key="8">
    <source>
        <dbReference type="ARBA" id="ARBA00022619"/>
    </source>
</evidence>
<feature type="region of interest" description="GTP cyclohydrolase II" evidence="20">
    <location>
        <begin position="216"/>
        <end position="428"/>
    </location>
</feature>
<feature type="active site" description="Nucleophile; for GTP cyclohydrolase activity" evidence="20">
    <location>
        <position position="345"/>
    </location>
</feature>
<dbReference type="NCBIfam" id="NF001591">
    <property type="entry name" value="PRK00393.1"/>
    <property type="match status" value="1"/>
</dbReference>
<feature type="binding site" evidence="20">
    <location>
        <position position="271"/>
    </location>
    <ligand>
        <name>Zn(2+)</name>
        <dbReference type="ChEBI" id="CHEBI:29105"/>
        <note>catalytic</note>
    </ligand>
</feature>
<dbReference type="NCBIfam" id="NF006803">
    <property type="entry name" value="PRK09311.1"/>
    <property type="match status" value="1"/>
</dbReference>
<protein>
    <recommendedName>
        <fullName evidence="20">Riboflavin biosynthesis protein RibBA</fullName>
    </recommendedName>
    <domain>
        <recommendedName>
            <fullName evidence="20">3,4-dihydroxy-2-butanone 4-phosphate synthase</fullName>
            <shortName evidence="20">DHBP synthase</shortName>
            <ecNumber evidence="20">4.1.99.12</ecNumber>
        </recommendedName>
    </domain>
    <domain>
        <recommendedName>
            <fullName evidence="20">GTP cyclohydrolase-2</fullName>
            <ecNumber evidence="20">3.5.4.25</ecNumber>
        </recommendedName>
        <alternativeName>
            <fullName evidence="20">GTP cyclohydrolase II</fullName>
        </alternativeName>
    </domain>
</protein>
<dbReference type="RefSeq" id="WP_270049192.1">
    <property type="nucleotide sequence ID" value="NZ_CP027806.1"/>
</dbReference>
<dbReference type="SUPFAM" id="SSF55821">
    <property type="entry name" value="YrdC/RibB"/>
    <property type="match status" value="1"/>
</dbReference>
<evidence type="ECO:0000313" key="22">
    <source>
        <dbReference type="EMBL" id="AXI99908.1"/>
    </source>
</evidence>
<comment type="similarity">
    <text evidence="6 20">In the N-terminal section; belongs to the DHBP synthase family.</text>
</comment>
<dbReference type="PANTHER" id="PTHR21327">
    <property type="entry name" value="GTP CYCLOHYDROLASE II-RELATED"/>
    <property type="match status" value="1"/>
</dbReference>
<dbReference type="HAMAP" id="MF_00179">
    <property type="entry name" value="RibA"/>
    <property type="match status" value="1"/>
</dbReference>
<comment type="pathway">
    <text evidence="4 20">Cofactor biosynthesis; riboflavin biosynthesis; 5-amino-6-(D-ribitylamino)uracil from GTP: step 1/4.</text>
</comment>
<keyword evidence="23" id="KW-1185">Reference proteome</keyword>
<dbReference type="Gene3D" id="3.40.50.10990">
    <property type="entry name" value="GTP cyclohydrolase II"/>
    <property type="match status" value="1"/>
</dbReference>
<evidence type="ECO:0000313" key="23">
    <source>
        <dbReference type="Proteomes" id="UP000254808"/>
    </source>
</evidence>
<dbReference type="AlphaFoldDB" id="A0A345UHF7"/>
<keyword evidence="8 20" id="KW-0686">Riboflavin biosynthesis</keyword>
<dbReference type="InterPro" id="IPR017945">
    <property type="entry name" value="DHBP_synth_RibB-like_a/b_dom"/>
</dbReference>
<dbReference type="GO" id="GO:0030145">
    <property type="term" value="F:manganese ion binding"/>
    <property type="evidence" value="ECO:0007669"/>
    <property type="project" value="UniProtKB-UniRule"/>
</dbReference>
<keyword evidence="13 20" id="KW-0460">Magnesium</keyword>
<dbReference type="CDD" id="cd00641">
    <property type="entry name" value="GTP_cyclohydro2"/>
    <property type="match status" value="1"/>
</dbReference>
<evidence type="ECO:0000256" key="5">
    <source>
        <dbReference type="ARBA" id="ARBA00004904"/>
    </source>
</evidence>
<dbReference type="FunFam" id="3.40.50.10990:FF:000001">
    <property type="entry name" value="Riboflavin biosynthesis protein RibBA"/>
    <property type="match status" value="1"/>
</dbReference>
<dbReference type="UniPathway" id="UPA00275">
    <property type="reaction ID" value="UER00399"/>
</dbReference>
<feature type="binding site" evidence="20">
    <location>
        <position position="366"/>
    </location>
    <ligand>
        <name>GTP</name>
        <dbReference type="ChEBI" id="CHEBI:37565"/>
    </ligand>
</feature>
<evidence type="ECO:0000256" key="13">
    <source>
        <dbReference type="ARBA" id="ARBA00022842"/>
    </source>
</evidence>
<feature type="binding site" evidence="20">
    <location>
        <begin position="266"/>
        <end position="270"/>
    </location>
    <ligand>
        <name>GTP</name>
        <dbReference type="ChEBI" id="CHEBI:37565"/>
    </ligand>
</feature>
<keyword evidence="14 20" id="KW-0342">GTP-binding</keyword>
<proteinExistence type="inferred from homology"/>
<gene>
    <name evidence="20" type="primary">ribBA</name>
    <name evidence="22" type="ORF">CYPRO_0624</name>
</gene>
<dbReference type="EC" id="4.1.99.12" evidence="20"/>
<comment type="pathway">
    <text evidence="5 20">Cofactor biosynthesis; riboflavin biosynthesis; 2-hydroxy-3-oxobutyl phosphate from D-ribulose 5-phosphate: step 1/1.</text>
</comment>
<feature type="active site" description="Proton acceptor; for GTP cyclohydrolase activity" evidence="20">
    <location>
        <position position="343"/>
    </location>
</feature>
<evidence type="ECO:0000256" key="4">
    <source>
        <dbReference type="ARBA" id="ARBA00004853"/>
    </source>
</evidence>
<dbReference type="GO" id="GO:0009231">
    <property type="term" value="P:riboflavin biosynthetic process"/>
    <property type="evidence" value="ECO:0007669"/>
    <property type="project" value="UniProtKB-UniRule"/>
</dbReference>
<evidence type="ECO:0000256" key="6">
    <source>
        <dbReference type="ARBA" id="ARBA00005520"/>
    </source>
</evidence>
<dbReference type="PANTHER" id="PTHR21327:SF18">
    <property type="entry name" value="3,4-DIHYDROXY-2-BUTANONE 4-PHOSPHATE SYNTHASE"/>
    <property type="match status" value="1"/>
</dbReference>
<evidence type="ECO:0000256" key="2">
    <source>
        <dbReference type="ARBA" id="ARBA00001936"/>
    </source>
</evidence>
<evidence type="ECO:0000256" key="16">
    <source>
        <dbReference type="ARBA" id="ARBA00023239"/>
    </source>
</evidence>
<name>A0A345UHF7_9BACT</name>
<dbReference type="GO" id="GO:0008686">
    <property type="term" value="F:3,4-dihydroxy-2-butanone-4-phosphate synthase activity"/>
    <property type="evidence" value="ECO:0007669"/>
    <property type="project" value="UniProtKB-UniRule"/>
</dbReference>
<evidence type="ECO:0000256" key="15">
    <source>
        <dbReference type="ARBA" id="ARBA00023211"/>
    </source>
</evidence>
<dbReference type="HAMAP" id="MF_00180">
    <property type="entry name" value="RibB"/>
    <property type="match status" value="1"/>
</dbReference>
<evidence type="ECO:0000256" key="20">
    <source>
        <dbReference type="HAMAP-Rule" id="MF_01283"/>
    </source>
</evidence>
<dbReference type="GO" id="GO:0003935">
    <property type="term" value="F:GTP cyclohydrolase II activity"/>
    <property type="evidence" value="ECO:0007669"/>
    <property type="project" value="UniProtKB-UniRule"/>
</dbReference>
<dbReference type="Pfam" id="PF00926">
    <property type="entry name" value="DHBP_synthase"/>
    <property type="match status" value="1"/>
</dbReference>
<dbReference type="InterPro" id="IPR032677">
    <property type="entry name" value="GTP_cyclohydro_II"/>
</dbReference>
<comment type="function">
    <text evidence="3 20">Catalyzes the conversion of D-ribulose 5-phosphate to formate and 3,4-dihydroxy-2-butanone 4-phosphate.</text>
</comment>
<dbReference type="Proteomes" id="UP000254808">
    <property type="component" value="Chromosome"/>
</dbReference>
<feature type="binding site" evidence="20">
    <location>
        <position position="282"/>
    </location>
    <ligand>
        <name>Zn(2+)</name>
        <dbReference type="ChEBI" id="CHEBI:29105"/>
        <note>catalytic</note>
    </ligand>
</feature>
<dbReference type="EMBL" id="CP027806">
    <property type="protein sequence ID" value="AXI99908.1"/>
    <property type="molecule type" value="Genomic_DNA"/>
</dbReference>
<feature type="binding site" evidence="20">
    <location>
        <position position="331"/>
    </location>
    <ligand>
        <name>GTP</name>
        <dbReference type="ChEBI" id="CHEBI:37565"/>
    </ligand>
</feature>
<feature type="site" description="Essential for DHBP synthase activity" evidence="20">
    <location>
        <position position="140"/>
    </location>
</feature>
<dbReference type="GO" id="GO:0008270">
    <property type="term" value="F:zinc ion binding"/>
    <property type="evidence" value="ECO:0007669"/>
    <property type="project" value="UniProtKB-UniRule"/>
</dbReference>
<dbReference type="GO" id="GO:0005525">
    <property type="term" value="F:GTP binding"/>
    <property type="evidence" value="ECO:0007669"/>
    <property type="project" value="UniProtKB-KW"/>
</dbReference>
<evidence type="ECO:0000256" key="11">
    <source>
        <dbReference type="ARBA" id="ARBA00022801"/>
    </source>
</evidence>
<keyword evidence="9 20" id="KW-0479">Metal-binding</keyword>
<dbReference type="KEGG" id="cprv:CYPRO_0624"/>
<keyword evidence="16 20" id="KW-0456">Lyase</keyword>
<comment type="cofactor">
    <cofactor evidence="20">
        <name>Mg(2+)</name>
        <dbReference type="ChEBI" id="CHEBI:18420"/>
    </cofactor>
    <cofactor evidence="20">
        <name>Mn(2+)</name>
        <dbReference type="ChEBI" id="CHEBI:29035"/>
    </cofactor>
    <text evidence="20">Binds 2 divalent metal cations per subunit. Magnesium or manganese.</text>
</comment>
<evidence type="ECO:0000256" key="9">
    <source>
        <dbReference type="ARBA" id="ARBA00022723"/>
    </source>
</evidence>
<keyword evidence="10 20" id="KW-0547">Nucleotide-binding</keyword>
<feature type="binding site" evidence="20">
    <location>
        <position position="371"/>
    </location>
    <ligand>
        <name>GTP</name>
        <dbReference type="ChEBI" id="CHEBI:37565"/>
    </ligand>
</feature>
<organism evidence="22 23">
    <name type="scientific">Cyclonatronum proteinivorum</name>
    <dbReference type="NCBI Taxonomy" id="1457365"/>
    <lineage>
        <taxon>Bacteria</taxon>
        <taxon>Pseudomonadati</taxon>
        <taxon>Balneolota</taxon>
        <taxon>Balneolia</taxon>
        <taxon>Balneolales</taxon>
        <taxon>Cyclonatronaceae</taxon>
        <taxon>Cyclonatronum</taxon>
    </lineage>
</organism>
<dbReference type="PIRSF" id="PIRSF001259">
    <property type="entry name" value="RibA"/>
    <property type="match status" value="1"/>
</dbReference>
<evidence type="ECO:0000256" key="3">
    <source>
        <dbReference type="ARBA" id="ARBA00002284"/>
    </source>
</evidence>
<evidence type="ECO:0000256" key="12">
    <source>
        <dbReference type="ARBA" id="ARBA00022833"/>
    </source>
</evidence>
<feature type="binding site" evidence="20">
    <location>
        <position position="287"/>
    </location>
    <ligand>
        <name>GTP</name>
        <dbReference type="ChEBI" id="CHEBI:37565"/>
    </ligand>
</feature>
<evidence type="ECO:0000256" key="7">
    <source>
        <dbReference type="ARBA" id="ARBA00008976"/>
    </source>
</evidence>
<dbReference type="GO" id="GO:0005829">
    <property type="term" value="C:cytosol"/>
    <property type="evidence" value="ECO:0007669"/>
    <property type="project" value="TreeGrafter"/>
</dbReference>
<comment type="catalytic activity">
    <reaction evidence="1 20">
        <text>D-ribulose 5-phosphate = (2S)-2-hydroxy-3-oxobutyl phosphate + formate + H(+)</text>
        <dbReference type="Rhea" id="RHEA:18457"/>
        <dbReference type="ChEBI" id="CHEBI:15378"/>
        <dbReference type="ChEBI" id="CHEBI:15740"/>
        <dbReference type="ChEBI" id="CHEBI:58121"/>
        <dbReference type="ChEBI" id="CHEBI:58830"/>
        <dbReference type="EC" id="4.1.99.12"/>
    </reaction>
</comment>
<keyword evidence="11 20" id="KW-0378">Hydrolase</keyword>
<dbReference type="InterPro" id="IPR000422">
    <property type="entry name" value="DHBP_synthase_RibB"/>
</dbReference>
<dbReference type="FunFam" id="3.90.870.10:FF:000001">
    <property type="entry name" value="Riboflavin biosynthesis protein RibBA"/>
    <property type="match status" value="1"/>
</dbReference>
<comment type="cofactor">
    <cofactor evidence="2">
        <name>Mn(2+)</name>
        <dbReference type="ChEBI" id="CHEBI:29035"/>
    </cofactor>
</comment>
<feature type="binding site" evidence="20">
    <location>
        <position position="284"/>
    </location>
    <ligand>
        <name>Zn(2+)</name>
        <dbReference type="ChEBI" id="CHEBI:29105"/>
        <note>catalytic</note>
    </ligand>
</feature>
<evidence type="ECO:0000256" key="14">
    <source>
        <dbReference type="ARBA" id="ARBA00023134"/>
    </source>
</evidence>
<evidence type="ECO:0000256" key="18">
    <source>
        <dbReference type="ARBA" id="ARBA00043932"/>
    </source>
</evidence>
<feature type="binding site" evidence="20">
    <location>
        <begin position="41"/>
        <end position="42"/>
    </location>
    <ligand>
        <name>D-ribulose 5-phosphate</name>
        <dbReference type="ChEBI" id="CHEBI:58121"/>
    </ligand>
</feature>
<accession>A0A345UHF7</accession>
<feature type="binding site" evidence="20">
    <location>
        <begin position="154"/>
        <end position="158"/>
    </location>
    <ligand>
        <name>D-ribulose 5-phosphate</name>
        <dbReference type="ChEBI" id="CHEBI:58121"/>
    </ligand>
</feature>
<dbReference type="Pfam" id="PF00925">
    <property type="entry name" value="GTP_cyclohydro2"/>
    <property type="match status" value="1"/>
</dbReference>
<evidence type="ECO:0000256" key="10">
    <source>
        <dbReference type="ARBA" id="ARBA00022741"/>
    </source>
</evidence>
<feature type="binding site" evidence="20">
    <location>
        <position position="157"/>
    </location>
    <ligand>
        <name>Mg(2+)</name>
        <dbReference type="ChEBI" id="CHEBI:18420"/>
        <label>2</label>
    </ligand>
</feature>
<evidence type="ECO:0000256" key="1">
    <source>
        <dbReference type="ARBA" id="ARBA00000141"/>
    </source>
</evidence>
<evidence type="ECO:0000259" key="21">
    <source>
        <dbReference type="Pfam" id="PF00925"/>
    </source>
</evidence>
<dbReference type="GO" id="GO:0000287">
    <property type="term" value="F:magnesium ion binding"/>
    <property type="evidence" value="ECO:0007669"/>
    <property type="project" value="UniProtKB-UniRule"/>
</dbReference>
<comment type="catalytic activity">
    <reaction evidence="19 20">
        <text>GTP + 4 H2O = 2,5-diamino-6-hydroxy-4-(5-phosphoribosylamino)-pyrimidine + formate + 2 phosphate + 3 H(+)</text>
        <dbReference type="Rhea" id="RHEA:23704"/>
        <dbReference type="ChEBI" id="CHEBI:15377"/>
        <dbReference type="ChEBI" id="CHEBI:15378"/>
        <dbReference type="ChEBI" id="CHEBI:15740"/>
        <dbReference type="ChEBI" id="CHEBI:37565"/>
        <dbReference type="ChEBI" id="CHEBI:43474"/>
        <dbReference type="ChEBI" id="CHEBI:58614"/>
        <dbReference type="EC" id="3.5.4.25"/>
    </reaction>
</comment>
<feature type="site" description="Essential for DHBP synthase activity" evidence="20">
    <location>
        <position position="178"/>
    </location>
</feature>
<feature type="binding site" evidence="20">
    <location>
        <position position="42"/>
    </location>
    <ligand>
        <name>Mg(2+)</name>
        <dbReference type="ChEBI" id="CHEBI:18420"/>
        <label>2</label>
    </ligand>
</feature>
<feature type="binding site" evidence="20">
    <location>
        <position position="178"/>
    </location>
    <ligand>
        <name>D-ribulose 5-phosphate</name>
        <dbReference type="ChEBI" id="CHEBI:58121"/>
    </ligand>
</feature>
<comment type="function">
    <text evidence="18 20">Catalyzes the conversion of GTP to 2,5-diamino-6-ribosylamino-4(3H)-pyrimidinone 5'-phosphate (DARP), formate and pyrophosphate.</text>
</comment>
<dbReference type="NCBIfam" id="TIGR00505">
    <property type="entry name" value="ribA"/>
    <property type="match status" value="1"/>
</dbReference>
<dbReference type="InterPro" id="IPR036144">
    <property type="entry name" value="RibA-like_sf"/>
</dbReference>
<evidence type="ECO:0000256" key="17">
    <source>
        <dbReference type="ARBA" id="ARBA00023268"/>
    </source>
</evidence>
<sequence>MAALIPYLTPMADDITFDSIESAIDDIRNGKIIIVVDDEDRENEGDFVMAAEMVTPEAVNLMATHGRGLICAPITRERAYELNLDRMVQDNTDSLKTAFTVSIDYNQGTSTGISAADRAITLKALIRNTSRPGDFNRPGHIFPLISVEGGTLRRAGHTEAAVDLARLAGLYPAGVICEIMNEDGTMARLPDLVKVAKKFGMKLITIKDLISYRMHKESLVREMVNVKLPTVYGDFQLYAFEERLTGGNHLALVKGSWSEDEPVLVRVHSLCVTGDIFGSKRCDCGEQLHQALINIEQNGRGVLLYMNQEGRGIGLVNKLRAYKLQEDGLDTVEANVALGFKPDHRDYGVGAQILRELGVRKMRLMTNNPTKRVGLQGYGLEIAEQVPIEIEAYPENEHYLKTKRDKMGHKLDHISAHKSDGFLNSLKK</sequence>
<dbReference type="InterPro" id="IPR000926">
    <property type="entry name" value="RibA"/>
</dbReference>
<keyword evidence="17 20" id="KW-0511">Multifunctional enzyme</keyword>
<feature type="binding site" evidence="20">
    <location>
        <position position="42"/>
    </location>
    <ligand>
        <name>Mg(2+)</name>
        <dbReference type="ChEBI" id="CHEBI:18420"/>
        <label>1</label>
    </ligand>
</feature>
<comment type="cofactor">
    <cofactor evidence="20">
        <name>Zn(2+)</name>
        <dbReference type="ChEBI" id="CHEBI:29105"/>
    </cofactor>
    <text evidence="20">Binds 1 zinc ion per subunit.</text>
</comment>
<feature type="domain" description="GTP cyclohydrolase II" evidence="21">
    <location>
        <begin position="224"/>
        <end position="387"/>
    </location>
</feature>
<comment type="similarity">
    <text evidence="7 20">In the C-terminal section; belongs to the GTP cyclohydrolase II family.</text>
</comment>
<feature type="binding site" evidence="20">
    <location>
        <position position="46"/>
    </location>
    <ligand>
        <name>D-ribulose 5-phosphate</name>
        <dbReference type="ChEBI" id="CHEBI:58121"/>
    </ligand>
</feature>
<dbReference type="SUPFAM" id="SSF142695">
    <property type="entry name" value="RibA-like"/>
    <property type="match status" value="1"/>
</dbReference>
<dbReference type="InterPro" id="IPR016299">
    <property type="entry name" value="Riboflavin_synth_RibBA"/>
</dbReference>
<dbReference type="EC" id="3.5.4.25" evidence="20"/>
<keyword evidence="15 20" id="KW-0464">Manganese</keyword>
<feature type="binding site" evidence="20">
    <location>
        <begin position="309"/>
        <end position="311"/>
    </location>
    <ligand>
        <name>GTP</name>
        <dbReference type="ChEBI" id="CHEBI:37565"/>
    </ligand>
</feature>
<feature type="region of interest" description="DHBP synthase" evidence="20">
    <location>
        <begin position="1"/>
        <end position="215"/>
    </location>
</feature>
<dbReference type="HAMAP" id="MF_01283">
    <property type="entry name" value="RibBA"/>
    <property type="match status" value="1"/>
</dbReference>
<reference evidence="22 23" key="1">
    <citation type="submission" date="2018-03" db="EMBL/GenBank/DDBJ databases">
        <title>Phenotypic and genomic properties of Cyclonatronum proteinivorum gen. nov., sp. nov., a haloalkaliphilic bacteroidete from soda lakes possessing Na+-translocating rhodopsin.</title>
        <authorList>
            <person name="Toshchakov S.V."/>
            <person name="Korzhenkov A."/>
            <person name="Samarov N.I."/>
            <person name="Kublanov I.V."/>
            <person name="Muntyan M.S."/>
            <person name="Sorokin D.Y."/>
        </authorList>
    </citation>
    <scope>NUCLEOTIDE SEQUENCE [LARGE SCALE GENOMIC DNA]</scope>
    <source>
        <strain evidence="22 23">Omega</strain>
    </source>
</reference>
<keyword evidence="12 20" id="KW-0862">Zinc</keyword>
<dbReference type="Gene3D" id="3.90.870.10">
    <property type="entry name" value="DHBP synthase"/>
    <property type="match status" value="1"/>
</dbReference>
<dbReference type="NCBIfam" id="TIGR00506">
    <property type="entry name" value="ribB"/>
    <property type="match status" value="1"/>
</dbReference>